<feature type="compositionally biased region" description="Basic and acidic residues" evidence="2">
    <location>
        <begin position="233"/>
        <end position="255"/>
    </location>
</feature>
<feature type="compositionally biased region" description="Polar residues" evidence="2">
    <location>
        <begin position="221"/>
        <end position="232"/>
    </location>
</feature>
<keyword evidence="1" id="KW-0175">Coiled coil</keyword>
<feature type="compositionally biased region" description="Polar residues" evidence="2">
    <location>
        <begin position="1"/>
        <end position="11"/>
    </location>
</feature>
<keyword evidence="4" id="KW-1185">Reference proteome</keyword>
<name>A0A9X2S959_9BACL</name>
<dbReference type="RefSeq" id="WP_257446149.1">
    <property type="nucleotide sequence ID" value="NZ_JANIPJ010000008.1"/>
</dbReference>
<accession>A0A9X2S959</accession>
<evidence type="ECO:0000313" key="4">
    <source>
        <dbReference type="Proteomes" id="UP001141950"/>
    </source>
</evidence>
<feature type="region of interest" description="Disordered" evidence="2">
    <location>
        <begin position="221"/>
        <end position="255"/>
    </location>
</feature>
<evidence type="ECO:0000313" key="3">
    <source>
        <dbReference type="EMBL" id="MCR2804800.1"/>
    </source>
</evidence>
<proteinExistence type="predicted"/>
<reference evidence="3" key="1">
    <citation type="submission" date="2022-08" db="EMBL/GenBank/DDBJ databases">
        <title>The genomic sequence of strain Paenibacillus sp. SCIV0701.</title>
        <authorList>
            <person name="Zhao H."/>
        </authorList>
    </citation>
    <scope>NUCLEOTIDE SEQUENCE</scope>
    <source>
        <strain evidence="3">SCIV0701</strain>
    </source>
</reference>
<organism evidence="3 4">
    <name type="scientific">Paenibacillus soyae</name>
    <dbReference type="NCBI Taxonomy" id="2969249"/>
    <lineage>
        <taxon>Bacteria</taxon>
        <taxon>Bacillati</taxon>
        <taxon>Bacillota</taxon>
        <taxon>Bacilli</taxon>
        <taxon>Bacillales</taxon>
        <taxon>Paenibacillaceae</taxon>
        <taxon>Paenibacillus</taxon>
    </lineage>
</organism>
<comment type="caution">
    <text evidence="3">The sequence shown here is derived from an EMBL/GenBank/DDBJ whole genome shotgun (WGS) entry which is preliminary data.</text>
</comment>
<evidence type="ECO:0000256" key="1">
    <source>
        <dbReference type="SAM" id="Coils"/>
    </source>
</evidence>
<dbReference type="EMBL" id="JANIPJ010000008">
    <property type="protein sequence ID" value="MCR2804800.1"/>
    <property type="molecule type" value="Genomic_DNA"/>
</dbReference>
<feature type="region of interest" description="Disordered" evidence="2">
    <location>
        <begin position="1"/>
        <end position="25"/>
    </location>
</feature>
<sequence>MTNEYTTNAPPQSKMGRPAKYKNSETEQQLQNLVYEYKTLHPFSGLLRISHMVRFSERMHMENPEKYPIAFSKDVWGSYGRKYIEQANEPLPSTLSKEVALDFEVPNITDLTLKYHHNLGKLLEYLQPIEVMLHESLSREQQLKSSVTELSEELNQSKNRIKELSETIKLYEKFTLEMAQNSYITEYQKKYGLVNQIAIQANERNQQAMTNLTNLGSLFPDSNENTGFNTSQNKKETTVLKSWRERRSQHKENSE</sequence>
<dbReference type="AlphaFoldDB" id="A0A9X2S959"/>
<feature type="coiled-coil region" evidence="1">
    <location>
        <begin position="140"/>
        <end position="174"/>
    </location>
</feature>
<dbReference type="Proteomes" id="UP001141950">
    <property type="component" value="Unassembled WGS sequence"/>
</dbReference>
<gene>
    <name evidence="3" type="ORF">NQZ67_13005</name>
</gene>
<evidence type="ECO:0000256" key="2">
    <source>
        <dbReference type="SAM" id="MobiDB-lite"/>
    </source>
</evidence>
<protein>
    <submittedName>
        <fullName evidence="3">Uncharacterized protein</fullName>
    </submittedName>
</protein>